<dbReference type="EMBL" id="FNTH01000001">
    <property type="protein sequence ID" value="SEC88085.1"/>
    <property type="molecule type" value="Genomic_DNA"/>
</dbReference>
<name>A0A1H4W4A9_9BRAD</name>
<organism evidence="7 8">
    <name type="scientific">Bradyrhizobium erythrophlei</name>
    <dbReference type="NCBI Taxonomy" id="1437360"/>
    <lineage>
        <taxon>Bacteria</taxon>
        <taxon>Pseudomonadati</taxon>
        <taxon>Pseudomonadota</taxon>
        <taxon>Alphaproteobacteria</taxon>
        <taxon>Hyphomicrobiales</taxon>
        <taxon>Nitrobacteraceae</taxon>
        <taxon>Bradyrhizobium</taxon>
    </lineage>
</organism>
<dbReference type="PANTHER" id="PTHR30537:SF79">
    <property type="entry name" value="TRANSCRIPTIONAL REGULATOR-RELATED"/>
    <property type="match status" value="1"/>
</dbReference>
<dbReference type="GO" id="GO:0003700">
    <property type="term" value="F:DNA-binding transcription factor activity"/>
    <property type="evidence" value="ECO:0007669"/>
    <property type="project" value="InterPro"/>
</dbReference>
<dbReference type="Pfam" id="PF00126">
    <property type="entry name" value="HTH_1"/>
    <property type="match status" value="1"/>
</dbReference>
<dbReference type="Pfam" id="PF03466">
    <property type="entry name" value="LysR_substrate"/>
    <property type="match status" value="1"/>
</dbReference>
<sequence length="292" mass="32212">MAPLPPLETLRVFEVACRHGSYSEAARELHVTHSAVSQRIRQLEEELGLTLFERQGNRMVPTPAGLRLQAGVRGAFSELNAALGSLHTRRADAELTVSLLPVMAARWLVPRLSRFTARYPYINLHIKSGQALANFKSDGVDIAIRFGTGDWKGLRAIKLFGEEFFPVCSPSLNGGRLPKDPVAMLSEPLLIDRNLSWRAWFKSAGLKLDRDIVGTSFTDTNALMEAAVTGQGIALGRLSITRSDMLAGKLVRLSDHSLRVAYCHYAVYPTSSESNPALVAFRDWLVEEAQRG</sequence>
<dbReference type="InterPro" id="IPR036390">
    <property type="entry name" value="WH_DNA-bd_sf"/>
</dbReference>
<dbReference type="PANTHER" id="PTHR30537">
    <property type="entry name" value="HTH-TYPE TRANSCRIPTIONAL REGULATOR"/>
    <property type="match status" value="1"/>
</dbReference>
<dbReference type="AlphaFoldDB" id="A0A1H4W4A9"/>
<dbReference type="OrthoDB" id="9793571at2"/>
<comment type="function">
    <text evidence="1">NodD regulates the expression of the nodABCFE genes which encode other nodulation proteins. NodD is also a negative regulator of its own expression. Binds flavonoids as inducers.</text>
</comment>
<dbReference type="Gene3D" id="1.10.10.10">
    <property type="entry name" value="Winged helix-like DNA-binding domain superfamily/Winged helix DNA-binding domain"/>
    <property type="match status" value="1"/>
</dbReference>
<comment type="similarity">
    <text evidence="2">Belongs to the LysR transcriptional regulatory family.</text>
</comment>
<dbReference type="GO" id="GO:0006351">
    <property type="term" value="P:DNA-templated transcription"/>
    <property type="evidence" value="ECO:0007669"/>
    <property type="project" value="TreeGrafter"/>
</dbReference>
<proteinExistence type="inferred from homology"/>
<dbReference type="Proteomes" id="UP000198992">
    <property type="component" value="Unassembled WGS sequence"/>
</dbReference>
<gene>
    <name evidence="7" type="ORF">SAMN05444164_2995</name>
</gene>
<dbReference type="SUPFAM" id="SSF53850">
    <property type="entry name" value="Periplasmic binding protein-like II"/>
    <property type="match status" value="1"/>
</dbReference>
<evidence type="ECO:0000313" key="8">
    <source>
        <dbReference type="Proteomes" id="UP000198992"/>
    </source>
</evidence>
<reference evidence="7 8" key="1">
    <citation type="submission" date="2016-10" db="EMBL/GenBank/DDBJ databases">
        <authorList>
            <person name="de Groot N.N."/>
        </authorList>
    </citation>
    <scope>NUCLEOTIDE SEQUENCE [LARGE SCALE GENOMIC DNA]</scope>
    <source>
        <strain evidence="7 8">MT12</strain>
    </source>
</reference>
<evidence type="ECO:0000256" key="3">
    <source>
        <dbReference type="ARBA" id="ARBA00023015"/>
    </source>
</evidence>
<keyword evidence="3" id="KW-0805">Transcription regulation</keyword>
<evidence type="ECO:0000256" key="5">
    <source>
        <dbReference type="ARBA" id="ARBA00023163"/>
    </source>
</evidence>
<feature type="domain" description="HTH lysR-type" evidence="6">
    <location>
        <begin position="5"/>
        <end position="62"/>
    </location>
</feature>
<dbReference type="PROSITE" id="PS50931">
    <property type="entry name" value="HTH_LYSR"/>
    <property type="match status" value="1"/>
</dbReference>
<evidence type="ECO:0000256" key="1">
    <source>
        <dbReference type="ARBA" id="ARBA00003502"/>
    </source>
</evidence>
<accession>A0A1H4W4A9</accession>
<dbReference type="NCBIfam" id="NF008352">
    <property type="entry name" value="PRK11139.1"/>
    <property type="match status" value="1"/>
</dbReference>
<dbReference type="GO" id="GO:0043565">
    <property type="term" value="F:sequence-specific DNA binding"/>
    <property type="evidence" value="ECO:0007669"/>
    <property type="project" value="TreeGrafter"/>
</dbReference>
<keyword evidence="5" id="KW-0804">Transcription</keyword>
<dbReference type="InterPro" id="IPR000847">
    <property type="entry name" value="LysR_HTH_N"/>
</dbReference>
<evidence type="ECO:0000259" key="6">
    <source>
        <dbReference type="PROSITE" id="PS50931"/>
    </source>
</evidence>
<evidence type="ECO:0000256" key="2">
    <source>
        <dbReference type="ARBA" id="ARBA00009437"/>
    </source>
</evidence>
<dbReference type="PRINTS" id="PR00039">
    <property type="entry name" value="HTHLYSR"/>
</dbReference>
<dbReference type="Gene3D" id="3.40.190.10">
    <property type="entry name" value="Periplasmic binding protein-like II"/>
    <property type="match status" value="2"/>
</dbReference>
<keyword evidence="4" id="KW-0238">DNA-binding</keyword>
<evidence type="ECO:0000256" key="4">
    <source>
        <dbReference type="ARBA" id="ARBA00023125"/>
    </source>
</evidence>
<protein>
    <submittedName>
        <fullName evidence="7">LysR family transcriptional regulator, glycine cleavage system transcriptional activator</fullName>
    </submittedName>
</protein>
<dbReference type="InterPro" id="IPR005119">
    <property type="entry name" value="LysR_subst-bd"/>
</dbReference>
<dbReference type="RefSeq" id="WP_092116381.1">
    <property type="nucleotide sequence ID" value="NZ_FNTH01000001.1"/>
</dbReference>
<dbReference type="SUPFAM" id="SSF46785">
    <property type="entry name" value="Winged helix' DNA-binding domain"/>
    <property type="match status" value="1"/>
</dbReference>
<dbReference type="InterPro" id="IPR058163">
    <property type="entry name" value="LysR-type_TF_proteobact-type"/>
</dbReference>
<dbReference type="FunFam" id="1.10.10.10:FF:000001">
    <property type="entry name" value="LysR family transcriptional regulator"/>
    <property type="match status" value="1"/>
</dbReference>
<dbReference type="CDD" id="cd08432">
    <property type="entry name" value="PBP2_GcdR_TrpI_HvrB_AmpR_like"/>
    <property type="match status" value="1"/>
</dbReference>
<dbReference type="InterPro" id="IPR036388">
    <property type="entry name" value="WH-like_DNA-bd_sf"/>
</dbReference>
<evidence type="ECO:0000313" key="7">
    <source>
        <dbReference type="EMBL" id="SEC88085.1"/>
    </source>
</evidence>